<dbReference type="GO" id="GO:0005737">
    <property type="term" value="C:cytoplasm"/>
    <property type="evidence" value="ECO:0007669"/>
    <property type="project" value="UniProtKB-SubCell"/>
</dbReference>
<dbReference type="eggNOG" id="COG0241">
    <property type="taxonomic scope" value="Bacteria"/>
</dbReference>
<dbReference type="EMBL" id="CP001344">
    <property type="protein sequence ID" value="ACL46048.1"/>
    <property type="molecule type" value="Genomic_DNA"/>
</dbReference>
<dbReference type="SUPFAM" id="SSF56784">
    <property type="entry name" value="HAD-like"/>
    <property type="match status" value="1"/>
</dbReference>
<dbReference type="HOGENOM" id="CLU_085077_2_1_3"/>
<comment type="cofactor">
    <cofactor evidence="10">
        <name>Mg(2+)</name>
        <dbReference type="ChEBI" id="CHEBI:18420"/>
    </cofactor>
</comment>
<feature type="binding site" evidence="10">
    <location>
        <position position="132"/>
    </location>
    <ligand>
        <name>Mg(2+)</name>
        <dbReference type="ChEBI" id="CHEBI:18420"/>
    </ligand>
</feature>
<evidence type="ECO:0000256" key="9">
    <source>
        <dbReference type="PIRSR" id="PIRSR004682-3"/>
    </source>
</evidence>
<gene>
    <name evidence="11" type="ordered locus">Cyan7425_3729</name>
</gene>
<evidence type="ECO:0000256" key="4">
    <source>
        <dbReference type="ARBA" id="ARBA00022801"/>
    </source>
</evidence>
<feature type="site" description="Stabilizes the phosphoryl group" evidence="9">
    <location>
        <position position="107"/>
    </location>
</feature>
<feature type="binding site" evidence="10">
    <location>
        <position position="105"/>
    </location>
    <ligand>
        <name>Zn(2+)</name>
        <dbReference type="ChEBI" id="CHEBI:29105"/>
    </ligand>
</feature>
<feature type="binding site" evidence="10">
    <location>
        <position position="88"/>
    </location>
    <ligand>
        <name>Zn(2+)</name>
        <dbReference type="ChEBI" id="CHEBI:29105"/>
    </ligand>
</feature>
<dbReference type="PIRSF" id="PIRSF004682">
    <property type="entry name" value="GmhB"/>
    <property type="match status" value="1"/>
</dbReference>
<dbReference type="Gene3D" id="3.40.50.1000">
    <property type="entry name" value="HAD superfamily/HAD-like"/>
    <property type="match status" value="1"/>
</dbReference>
<dbReference type="PANTHER" id="PTHR42891">
    <property type="entry name" value="D-GLYCERO-BETA-D-MANNO-HEPTOSE-1,7-BISPHOSPHATE 7-PHOSPHATASE"/>
    <property type="match status" value="1"/>
</dbReference>
<keyword evidence="5 7" id="KW-0119">Carbohydrate metabolism</keyword>
<evidence type="ECO:0000256" key="3">
    <source>
        <dbReference type="ARBA" id="ARBA00022723"/>
    </source>
</evidence>
<evidence type="ECO:0000256" key="1">
    <source>
        <dbReference type="ARBA" id="ARBA00004496"/>
    </source>
</evidence>
<comment type="subcellular location">
    <subcellularLocation>
        <location evidence="1 7">Cytoplasm</location>
    </subcellularLocation>
</comment>
<dbReference type="InterPro" id="IPR006543">
    <property type="entry name" value="Histidinol-phos"/>
</dbReference>
<keyword evidence="10" id="KW-0862">Zinc</keyword>
<feature type="binding site" evidence="10">
    <location>
        <position position="9"/>
    </location>
    <ligand>
        <name>Mg(2+)</name>
        <dbReference type="ChEBI" id="CHEBI:18420"/>
    </ligand>
</feature>
<evidence type="ECO:0000256" key="7">
    <source>
        <dbReference type="PIRNR" id="PIRNR004682"/>
    </source>
</evidence>
<keyword evidence="2 7" id="KW-0963">Cytoplasm</keyword>
<dbReference type="GO" id="GO:0005975">
    <property type="term" value="P:carbohydrate metabolic process"/>
    <property type="evidence" value="ECO:0007669"/>
    <property type="project" value="InterPro"/>
</dbReference>
<protein>
    <recommendedName>
        <fullName evidence="6 7">D,D-heptose 1,7-bisphosphate phosphatase</fullName>
        <ecNumber evidence="7">3.1.3.-</ecNumber>
    </recommendedName>
</protein>
<keyword evidence="4 7" id="KW-0378">Hydrolase</keyword>
<evidence type="ECO:0000256" key="2">
    <source>
        <dbReference type="ARBA" id="ARBA00022490"/>
    </source>
</evidence>
<feature type="site" description="Stabilizes the phosphoryl group" evidence="9">
    <location>
        <position position="49"/>
    </location>
</feature>
<dbReference type="Pfam" id="PF13242">
    <property type="entry name" value="Hydrolase_like"/>
    <property type="match status" value="1"/>
</dbReference>
<feature type="site" description="Contributes to substrate recognition" evidence="9">
    <location>
        <position position="106"/>
    </location>
</feature>
<feature type="active site" description="Proton donor" evidence="8">
    <location>
        <position position="9"/>
    </location>
</feature>
<evidence type="ECO:0000256" key="6">
    <source>
        <dbReference type="ARBA" id="ARBA00031828"/>
    </source>
</evidence>
<feature type="binding site" evidence="10">
    <location>
        <position position="90"/>
    </location>
    <ligand>
        <name>Zn(2+)</name>
        <dbReference type="ChEBI" id="CHEBI:29105"/>
    </ligand>
</feature>
<dbReference type="InterPro" id="IPR004446">
    <property type="entry name" value="Heptose_bisP_phosphatase"/>
</dbReference>
<sequence length="191" mass="21189">MQAIFLDKDGTLIEDIPYNVDPDKIHLSEGAVEGLQLLYRAGYPLIVVSNQAGIAHGYFSEKDLEQVVHRLEDLLAEIGVLLAGFYYCPHHPEGKIAIYRMDCDCRKPAPGLLFQAALEQGIDLKESWMIGDILNDIEAGQRAGCHTILINNGNETEWVLNSIRMPQYCVLNLTEAAHIILAQSILKTATS</sequence>
<accession>B8HSR5</accession>
<organism evidence="11">
    <name type="scientific">Cyanothece sp. (strain PCC 7425 / ATCC 29141)</name>
    <dbReference type="NCBI Taxonomy" id="395961"/>
    <lineage>
        <taxon>Bacteria</taxon>
        <taxon>Bacillati</taxon>
        <taxon>Cyanobacteriota</taxon>
        <taxon>Cyanophyceae</taxon>
        <taxon>Gomontiellales</taxon>
        <taxon>Cyanothecaceae</taxon>
        <taxon>Cyanothece</taxon>
    </lineage>
</organism>
<dbReference type="KEGG" id="cyn:Cyan7425_3729"/>
<dbReference type="EC" id="3.1.3.-" evidence="7"/>
<dbReference type="NCBIfam" id="TIGR01662">
    <property type="entry name" value="HAD-SF-IIIA"/>
    <property type="match status" value="1"/>
</dbReference>
<evidence type="ECO:0000256" key="5">
    <source>
        <dbReference type="ARBA" id="ARBA00023277"/>
    </source>
</evidence>
<keyword evidence="10" id="KW-0460">Magnesium</keyword>
<reference evidence="11" key="1">
    <citation type="submission" date="2009-01" db="EMBL/GenBank/DDBJ databases">
        <title>Complete sequence of chromosome Cyanothece sp. PCC 7425.</title>
        <authorList>
            <consortium name="US DOE Joint Genome Institute"/>
            <person name="Lucas S."/>
            <person name="Copeland A."/>
            <person name="Lapidus A."/>
            <person name="Glavina del Rio T."/>
            <person name="Dalin E."/>
            <person name="Tice H."/>
            <person name="Bruce D."/>
            <person name="Goodwin L."/>
            <person name="Pitluck S."/>
            <person name="Sims D."/>
            <person name="Meineke L."/>
            <person name="Brettin T."/>
            <person name="Detter J.C."/>
            <person name="Han C."/>
            <person name="Larimer F."/>
            <person name="Land M."/>
            <person name="Hauser L."/>
            <person name="Kyrpides N."/>
            <person name="Ovchinnikova G."/>
            <person name="Liberton M."/>
            <person name="Stoeckel J."/>
            <person name="Banerjee A."/>
            <person name="Singh A."/>
            <person name="Page L."/>
            <person name="Sato H."/>
            <person name="Zhao L."/>
            <person name="Sherman L."/>
            <person name="Pakrasi H."/>
            <person name="Richardson P."/>
        </authorList>
    </citation>
    <scope>NUCLEOTIDE SEQUENCE</scope>
    <source>
        <strain evidence="11">PCC 7425</strain>
    </source>
</reference>
<dbReference type="InterPro" id="IPR006549">
    <property type="entry name" value="HAD-SF_hydro_IIIA"/>
</dbReference>
<dbReference type="AlphaFoldDB" id="B8HSR5"/>
<feature type="binding site" evidence="10">
    <location>
        <position position="7"/>
    </location>
    <ligand>
        <name>Mg(2+)</name>
        <dbReference type="ChEBI" id="CHEBI:18420"/>
    </ligand>
</feature>
<dbReference type="PANTHER" id="PTHR42891:SF1">
    <property type="entry name" value="D-GLYCERO-BETA-D-MANNO-HEPTOSE-1,7-BISPHOSPHATE 7-PHOSPHATASE"/>
    <property type="match status" value="1"/>
</dbReference>
<comment type="cofactor">
    <cofactor evidence="10">
        <name>Zn(2+)</name>
        <dbReference type="ChEBI" id="CHEBI:29105"/>
    </cofactor>
</comment>
<dbReference type="InterPro" id="IPR023214">
    <property type="entry name" value="HAD_sf"/>
</dbReference>
<feature type="active site" description="Nucleophile" evidence="8">
    <location>
        <position position="7"/>
    </location>
</feature>
<proteinExistence type="inferred from homology"/>
<dbReference type="NCBIfam" id="TIGR01656">
    <property type="entry name" value="Histidinol-ppas"/>
    <property type="match status" value="1"/>
</dbReference>
<dbReference type="InterPro" id="IPR036412">
    <property type="entry name" value="HAD-like_sf"/>
</dbReference>
<dbReference type="CDD" id="cd07503">
    <property type="entry name" value="HAD_HisB-N"/>
    <property type="match status" value="1"/>
</dbReference>
<dbReference type="GO" id="GO:0046872">
    <property type="term" value="F:metal ion binding"/>
    <property type="evidence" value="ECO:0007669"/>
    <property type="project" value="UniProtKB-KW"/>
</dbReference>
<feature type="binding site" evidence="10">
    <location>
        <position position="103"/>
    </location>
    <ligand>
        <name>Zn(2+)</name>
        <dbReference type="ChEBI" id="CHEBI:29105"/>
    </ligand>
</feature>
<comment type="similarity">
    <text evidence="7">Belongs to the gmhB family.</text>
</comment>
<dbReference type="STRING" id="395961.Cyan7425_3729"/>
<evidence type="ECO:0000313" key="11">
    <source>
        <dbReference type="EMBL" id="ACL46048.1"/>
    </source>
</evidence>
<name>B8HSR5_CYAP4</name>
<evidence type="ECO:0000256" key="8">
    <source>
        <dbReference type="PIRSR" id="PIRSR004682-1"/>
    </source>
</evidence>
<dbReference type="GO" id="GO:0016791">
    <property type="term" value="F:phosphatase activity"/>
    <property type="evidence" value="ECO:0007669"/>
    <property type="project" value="InterPro"/>
</dbReference>
<evidence type="ECO:0000256" key="10">
    <source>
        <dbReference type="PIRSR" id="PIRSR004682-4"/>
    </source>
</evidence>
<keyword evidence="3 10" id="KW-0479">Metal-binding</keyword>